<dbReference type="Proteomes" id="UP000249218">
    <property type="component" value="Unassembled WGS sequence"/>
</dbReference>
<keyword evidence="3" id="KW-1185">Reference proteome</keyword>
<organism evidence="2 3">
    <name type="scientific">Helicoverpa armigera</name>
    <name type="common">Cotton bollworm</name>
    <name type="synonym">Heliothis armigera</name>
    <dbReference type="NCBI Taxonomy" id="29058"/>
    <lineage>
        <taxon>Eukaryota</taxon>
        <taxon>Metazoa</taxon>
        <taxon>Ecdysozoa</taxon>
        <taxon>Arthropoda</taxon>
        <taxon>Hexapoda</taxon>
        <taxon>Insecta</taxon>
        <taxon>Pterygota</taxon>
        <taxon>Neoptera</taxon>
        <taxon>Endopterygota</taxon>
        <taxon>Lepidoptera</taxon>
        <taxon>Glossata</taxon>
        <taxon>Ditrysia</taxon>
        <taxon>Noctuoidea</taxon>
        <taxon>Noctuidae</taxon>
        <taxon>Heliothinae</taxon>
        <taxon>Helicoverpa</taxon>
    </lineage>
</organism>
<evidence type="ECO:0000256" key="1">
    <source>
        <dbReference type="SAM" id="SignalP"/>
    </source>
</evidence>
<gene>
    <name evidence="2" type="primary">HaOG209942</name>
    <name evidence="2" type="ORF">B5X24_HaOG209942</name>
</gene>
<reference evidence="2 3" key="1">
    <citation type="journal article" date="2017" name="BMC Biol.">
        <title>Genomic innovations, transcriptional plasticity and gene loss underlying the evolution and divergence of two highly polyphagous and invasive Helicoverpa pest species.</title>
        <authorList>
            <person name="Pearce S.L."/>
            <person name="Clarke D.F."/>
            <person name="East P.D."/>
            <person name="Elfekih S."/>
            <person name="Gordon K.H."/>
            <person name="Jermiin L.S."/>
            <person name="McGaughran A."/>
            <person name="Oakeshott J.G."/>
            <person name="Papanikolaou A."/>
            <person name="Perera O.P."/>
            <person name="Rane R.V."/>
            <person name="Richards S."/>
            <person name="Tay W.T."/>
            <person name="Walsh T.K."/>
            <person name="Anderson A."/>
            <person name="Anderson C.J."/>
            <person name="Asgari S."/>
            <person name="Board P.G."/>
            <person name="Bretschneider A."/>
            <person name="Campbell P.M."/>
            <person name="Chertemps T."/>
            <person name="Christeller J.T."/>
            <person name="Coppin C.W."/>
            <person name="Downes S.J."/>
            <person name="Duan G."/>
            <person name="Farnsworth C.A."/>
            <person name="Good R.T."/>
            <person name="Han L.B."/>
            <person name="Han Y.C."/>
            <person name="Hatje K."/>
            <person name="Horne I."/>
            <person name="Huang Y.P."/>
            <person name="Hughes D.S."/>
            <person name="Jacquin-Joly E."/>
            <person name="James W."/>
            <person name="Jhangiani S."/>
            <person name="Kollmar M."/>
            <person name="Kuwar S.S."/>
            <person name="Li S."/>
            <person name="Liu N.Y."/>
            <person name="Maibeche M.T."/>
            <person name="Miller J.R."/>
            <person name="Montagne N."/>
            <person name="Perry T."/>
            <person name="Qu J."/>
            <person name="Song S.V."/>
            <person name="Sutton G.G."/>
            <person name="Vogel H."/>
            <person name="Walenz B.P."/>
            <person name="Xu W."/>
            <person name="Zhang H.J."/>
            <person name="Zou Z."/>
            <person name="Batterham P."/>
            <person name="Edwards O.R."/>
            <person name="Feyereisen R."/>
            <person name="Gibbs R.A."/>
            <person name="Heckel D.G."/>
            <person name="McGrath A."/>
            <person name="Robin C."/>
            <person name="Scherer S.E."/>
            <person name="Worley K.C."/>
            <person name="Wu Y.D."/>
        </authorList>
    </citation>
    <scope>NUCLEOTIDE SEQUENCE [LARGE SCALE GENOMIC DNA]</scope>
    <source>
        <strain evidence="2">Harm_GR_Male_#8</strain>
        <tissue evidence="2">Whole organism</tissue>
    </source>
</reference>
<sequence length="72" mass="7867">MSKVDRSVVLFILVLFVLVTEEGRMGDAIMQTGVVIMWDNHDTFSLYGVKVALDCGSPGKCGTFDDANDSNH</sequence>
<accession>A0A2W1BFW7</accession>
<name>A0A2W1BFW7_HELAM</name>
<evidence type="ECO:0000313" key="3">
    <source>
        <dbReference type="Proteomes" id="UP000249218"/>
    </source>
</evidence>
<feature type="chain" id="PRO_5016087696" evidence="1">
    <location>
        <begin position="27"/>
        <end position="72"/>
    </location>
</feature>
<dbReference type="EMBL" id="KZ150121">
    <property type="protein sequence ID" value="PZC73171.1"/>
    <property type="molecule type" value="Genomic_DNA"/>
</dbReference>
<proteinExistence type="predicted"/>
<protein>
    <submittedName>
        <fullName evidence="2">Uncharacterized protein</fullName>
    </submittedName>
</protein>
<keyword evidence="1" id="KW-0732">Signal</keyword>
<evidence type="ECO:0000313" key="2">
    <source>
        <dbReference type="EMBL" id="PZC73171.1"/>
    </source>
</evidence>
<dbReference type="AlphaFoldDB" id="A0A2W1BFW7"/>
<feature type="signal peptide" evidence="1">
    <location>
        <begin position="1"/>
        <end position="26"/>
    </location>
</feature>